<evidence type="ECO:0000313" key="6">
    <source>
        <dbReference type="EMBL" id="MQM73552.1"/>
    </source>
</evidence>
<organism evidence="6 7">
    <name type="scientific">Candidatus Pseudoramibacter fermentans</name>
    <dbReference type="NCBI Taxonomy" id="2594427"/>
    <lineage>
        <taxon>Bacteria</taxon>
        <taxon>Bacillati</taxon>
        <taxon>Bacillota</taxon>
        <taxon>Clostridia</taxon>
        <taxon>Eubacteriales</taxon>
        <taxon>Eubacteriaceae</taxon>
        <taxon>Pseudoramibacter</taxon>
    </lineage>
</organism>
<dbReference type="PROSITE" id="PS50860">
    <property type="entry name" value="AA_TRNA_LIGASE_II_ALA"/>
    <property type="match status" value="1"/>
</dbReference>
<dbReference type="Proteomes" id="UP000473648">
    <property type="component" value="Unassembled WGS sequence"/>
</dbReference>
<proteinExistence type="predicted"/>
<dbReference type="PANTHER" id="PTHR43462:SF1">
    <property type="entry name" value="ALANYL-TRNA EDITING PROTEIN AARSD1"/>
    <property type="match status" value="1"/>
</dbReference>
<evidence type="ECO:0000256" key="2">
    <source>
        <dbReference type="ARBA" id="ARBA00004496"/>
    </source>
</evidence>
<comment type="cofactor">
    <cofactor evidence="1">
        <name>Zn(2+)</name>
        <dbReference type="ChEBI" id="CHEBI:29105"/>
    </cofactor>
</comment>
<dbReference type="Pfam" id="PF01411">
    <property type="entry name" value="tRNA-synt_2c"/>
    <property type="match status" value="1"/>
</dbReference>
<dbReference type="AlphaFoldDB" id="A0A6L5GTZ9"/>
<comment type="caution">
    <text evidence="6">The sequence shown here is derived from an EMBL/GenBank/DDBJ whole genome shotgun (WGS) entry which is preliminary data.</text>
</comment>
<evidence type="ECO:0000259" key="5">
    <source>
        <dbReference type="PROSITE" id="PS50860"/>
    </source>
</evidence>
<dbReference type="GO" id="GO:0046872">
    <property type="term" value="F:metal ion binding"/>
    <property type="evidence" value="ECO:0007669"/>
    <property type="project" value="UniProtKB-KW"/>
</dbReference>
<sequence length="389" mass="43689">MEEFEELFYREPYRKTFDAEVITCEKGKGGWHVVLDDTAFYPEGGGQPGDRGRLNDIPVTDTQRIDGQVVHLCEKAIAPGTAVHGELDWQWRFENMQSHTGEHIVSGLIHKKFGYENVGFHMGDVIQIDFDGEMTWPDVMQIEREANAAIYRNVDVRCWFPDAAELQDLPYRSKKELNGRVRLVTIDGVDQCACCGTQVKRTGEIGMIKLLSLSAHRGGVRIDMLAGARALAYTEGIYRENEAVSHLLSAPMTSTAAAVKKLLNHADEMEMQVHHWMAVSLENQAERIADGEKLVLLFEKGMDRNTMRHFATQLLDEKHCGTVGMFNLEDNGSYSYMLLSGSVALRGCAKELNAKLNGRGGGKDNMIQGSFKADRETIEKVIRQMWDAQ</sequence>
<dbReference type="Gene3D" id="3.10.310.40">
    <property type="match status" value="1"/>
</dbReference>
<dbReference type="GO" id="GO:0006419">
    <property type="term" value="P:alanyl-tRNA aminoacylation"/>
    <property type="evidence" value="ECO:0007669"/>
    <property type="project" value="InterPro"/>
</dbReference>
<dbReference type="InterPro" id="IPR012947">
    <property type="entry name" value="tRNA_SAD"/>
</dbReference>
<dbReference type="SUPFAM" id="SSF50447">
    <property type="entry name" value="Translation proteins"/>
    <property type="match status" value="1"/>
</dbReference>
<dbReference type="InterPro" id="IPR051335">
    <property type="entry name" value="Alanyl-tRNA_Editing_Enzymes"/>
</dbReference>
<protein>
    <submittedName>
        <fullName evidence="6">Alanyl-tRNA editing protein</fullName>
    </submittedName>
</protein>
<dbReference type="Pfam" id="PF07973">
    <property type="entry name" value="tRNA_SAD"/>
    <property type="match status" value="1"/>
</dbReference>
<dbReference type="InterPro" id="IPR003156">
    <property type="entry name" value="DHHA1_dom"/>
</dbReference>
<dbReference type="GO" id="GO:0003676">
    <property type="term" value="F:nucleic acid binding"/>
    <property type="evidence" value="ECO:0007669"/>
    <property type="project" value="InterPro"/>
</dbReference>
<dbReference type="GO" id="GO:0002196">
    <property type="term" value="F:Ser-tRNA(Ala) deacylase activity"/>
    <property type="evidence" value="ECO:0007669"/>
    <property type="project" value="TreeGrafter"/>
</dbReference>
<dbReference type="PANTHER" id="PTHR43462">
    <property type="entry name" value="ALANYL-TRNA EDITING PROTEIN"/>
    <property type="match status" value="1"/>
</dbReference>
<keyword evidence="7" id="KW-1185">Reference proteome</keyword>
<dbReference type="SUPFAM" id="SSF55186">
    <property type="entry name" value="ThrRS/AlaRS common domain"/>
    <property type="match status" value="1"/>
</dbReference>
<evidence type="ECO:0000256" key="1">
    <source>
        <dbReference type="ARBA" id="ARBA00001947"/>
    </source>
</evidence>
<evidence type="ECO:0000256" key="3">
    <source>
        <dbReference type="ARBA" id="ARBA00022723"/>
    </source>
</evidence>
<dbReference type="InterPro" id="IPR018163">
    <property type="entry name" value="Thr/Ala-tRNA-synth_IIc_edit"/>
</dbReference>
<dbReference type="GO" id="GO:0004813">
    <property type="term" value="F:alanine-tRNA ligase activity"/>
    <property type="evidence" value="ECO:0007669"/>
    <property type="project" value="InterPro"/>
</dbReference>
<evidence type="ECO:0000256" key="4">
    <source>
        <dbReference type="ARBA" id="ARBA00022833"/>
    </source>
</evidence>
<dbReference type="InterPro" id="IPR018165">
    <property type="entry name" value="Ala-tRNA-synth_IIc_core"/>
</dbReference>
<dbReference type="GO" id="GO:0005737">
    <property type="term" value="C:cytoplasm"/>
    <property type="evidence" value="ECO:0007669"/>
    <property type="project" value="UniProtKB-SubCell"/>
</dbReference>
<evidence type="ECO:0000313" key="7">
    <source>
        <dbReference type="Proteomes" id="UP000473648"/>
    </source>
</evidence>
<keyword evidence="4" id="KW-0862">Zinc</keyword>
<dbReference type="Gene3D" id="3.30.980.10">
    <property type="entry name" value="Threonyl-trna Synthetase, Chain A, domain 2"/>
    <property type="match status" value="1"/>
</dbReference>
<dbReference type="InterPro" id="IPR009000">
    <property type="entry name" value="Transl_B-barrel_sf"/>
</dbReference>
<dbReference type="Gene3D" id="2.40.30.130">
    <property type="match status" value="1"/>
</dbReference>
<accession>A0A6L5GTZ9</accession>
<dbReference type="InterPro" id="IPR018164">
    <property type="entry name" value="Ala-tRNA-synth_IIc_N"/>
</dbReference>
<reference evidence="6" key="1">
    <citation type="journal article" date="2020" name="Appl. Environ. Microbiol.">
        <title>Medium-Chain Fatty Acid Synthesis by 'Candidatus Weimeria bifida' gen. nov., sp. nov., and 'Candidatus Pseudoramibacter fermentans' sp. nov.</title>
        <authorList>
            <person name="Scarborough M.J."/>
            <person name="Myers K.S."/>
            <person name="Donohue T.J."/>
            <person name="Noguera D.R."/>
        </authorList>
    </citation>
    <scope>NUCLEOTIDE SEQUENCE</scope>
    <source>
        <strain evidence="6">EUB1.1</strain>
    </source>
</reference>
<dbReference type="Pfam" id="PF02272">
    <property type="entry name" value="DHHA1"/>
    <property type="match status" value="1"/>
</dbReference>
<feature type="domain" description="Alanyl-transfer RNA synthetases family profile" evidence="5">
    <location>
        <begin position="1"/>
        <end position="236"/>
    </location>
</feature>
<comment type="subcellular location">
    <subcellularLocation>
        <location evidence="2">Cytoplasm</location>
    </subcellularLocation>
</comment>
<name>A0A6L5GTZ9_9FIRM</name>
<dbReference type="SMART" id="SM00863">
    <property type="entry name" value="tRNA_SAD"/>
    <property type="match status" value="1"/>
</dbReference>
<keyword evidence="3" id="KW-0479">Metal-binding</keyword>
<dbReference type="GO" id="GO:0005524">
    <property type="term" value="F:ATP binding"/>
    <property type="evidence" value="ECO:0007669"/>
    <property type="project" value="InterPro"/>
</dbReference>
<gene>
    <name evidence="6" type="ORF">FRC53_09105</name>
</gene>
<dbReference type="EMBL" id="VOGB01000005">
    <property type="protein sequence ID" value="MQM73552.1"/>
    <property type="molecule type" value="Genomic_DNA"/>
</dbReference>